<feature type="region of interest" description="Disordered" evidence="1">
    <location>
        <begin position="1"/>
        <end position="20"/>
    </location>
</feature>
<accession>G7TIQ1</accession>
<evidence type="ECO:0000313" key="3">
    <source>
        <dbReference type="Proteomes" id="UP000008851"/>
    </source>
</evidence>
<dbReference type="EMBL" id="CP003057">
    <property type="protein sequence ID" value="AEQ94343.1"/>
    <property type="molecule type" value="Genomic_DNA"/>
</dbReference>
<proteinExistence type="predicted"/>
<evidence type="ECO:0000313" key="2">
    <source>
        <dbReference type="EMBL" id="AEQ94343.1"/>
    </source>
</evidence>
<reference evidence="2 3" key="1">
    <citation type="journal article" date="2011" name="J. Bacteriol.">
        <title>Two new complete genome sequences offer insight into host and tissue specificity of plant pathogenic Xanthomonas spp.</title>
        <authorList>
            <person name="Bogdanove A.J."/>
            <person name="Koebnik R."/>
            <person name="Lu H."/>
            <person name="Furutani A."/>
            <person name="Angiuoli S.V."/>
            <person name="Patil P.B."/>
            <person name="Van Sluys M.A."/>
            <person name="Ryan R.P."/>
            <person name="Meyer D.F."/>
            <person name="Han S.W."/>
            <person name="Aparna G."/>
            <person name="Rajaram M."/>
            <person name="Delcher A.L."/>
            <person name="Phillippy A.M."/>
            <person name="Puiu D."/>
            <person name="Schatz M.C."/>
            <person name="Shumway M."/>
            <person name="Sommer D.D."/>
            <person name="Trapnell C."/>
            <person name="Benahmed F."/>
            <person name="Dimitrov G."/>
            <person name="Madupu R."/>
            <person name="Radune D."/>
            <person name="Sullivan S."/>
            <person name="Jha G."/>
            <person name="Ishihara H."/>
            <person name="Lee S.W."/>
            <person name="Pandey A."/>
            <person name="Sharma V."/>
            <person name="Sriariyanun M."/>
            <person name="Szurek B."/>
            <person name="Vera-Cruz C.M."/>
            <person name="Dorman K.S."/>
            <person name="Ronald P.C."/>
            <person name="Verdier V."/>
            <person name="Dow J.M."/>
            <person name="Sonti R.V."/>
            <person name="Tsuge S."/>
            <person name="Brendel V.P."/>
            <person name="Rabinowicz P.D."/>
            <person name="Leach J.E."/>
            <person name="White F.F."/>
            <person name="Salzberg S.L."/>
        </authorList>
    </citation>
    <scope>NUCLEOTIDE SEQUENCE [LARGE SCALE GENOMIC DNA]</scope>
    <source>
        <strain evidence="2 3">BLS256</strain>
    </source>
</reference>
<dbReference type="AlphaFoldDB" id="G7TIQ1"/>
<feature type="compositionally biased region" description="Basic residues" evidence="1">
    <location>
        <begin position="1"/>
        <end position="19"/>
    </location>
</feature>
<gene>
    <name evidence="2" type="ORF">XOC_0086</name>
</gene>
<evidence type="ECO:0000256" key="1">
    <source>
        <dbReference type="SAM" id="MobiDB-lite"/>
    </source>
</evidence>
<dbReference type="KEGG" id="xor:XOC_0086"/>
<sequence>MACRPSHHVAGKRYPRHPRPLQDRKRQAIQLCGSDGNIDHITMIAFRPHTKIGRVKGIWMLEIQEIQDSWRIPTINTTMRHVRGACRQKCEALFAIKNLISPDPQLDVCCSPANSFVLPMFSMTSDSWRC</sequence>
<organism evidence="2 3">
    <name type="scientific">Xanthomonas oryzae pv. oryzicola (strain BLS256)</name>
    <dbReference type="NCBI Taxonomy" id="383407"/>
    <lineage>
        <taxon>Bacteria</taxon>
        <taxon>Pseudomonadati</taxon>
        <taxon>Pseudomonadota</taxon>
        <taxon>Gammaproteobacteria</taxon>
        <taxon>Lysobacterales</taxon>
        <taxon>Lysobacteraceae</taxon>
        <taxon>Xanthomonas</taxon>
    </lineage>
</organism>
<dbReference type="Proteomes" id="UP000008851">
    <property type="component" value="Chromosome"/>
</dbReference>
<name>G7TIQ1_XANOB</name>
<dbReference type="HOGENOM" id="CLU_1937288_0_0_6"/>
<protein>
    <submittedName>
        <fullName evidence="2">Uncharacterized protein</fullName>
    </submittedName>
</protein>